<dbReference type="Proteomes" id="UP000664044">
    <property type="component" value="Unassembled WGS sequence"/>
</dbReference>
<proteinExistence type="predicted"/>
<evidence type="ECO:0000313" key="2">
    <source>
        <dbReference type="Proteomes" id="UP000664044"/>
    </source>
</evidence>
<name>A0ABS3GA00_9FLAO</name>
<evidence type="ECO:0000313" key="1">
    <source>
        <dbReference type="EMBL" id="MBO0356215.1"/>
    </source>
</evidence>
<dbReference type="EMBL" id="JAFLNL010000019">
    <property type="protein sequence ID" value="MBO0356215.1"/>
    <property type="molecule type" value="Genomic_DNA"/>
</dbReference>
<organism evidence="1 2">
    <name type="scientific">Flagellimonas aurea</name>
    <dbReference type="NCBI Taxonomy" id="2915619"/>
    <lineage>
        <taxon>Bacteria</taxon>
        <taxon>Pseudomonadati</taxon>
        <taxon>Bacteroidota</taxon>
        <taxon>Flavobacteriia</taxon>
        <taxon>Flavobacteriales</taxon>
        <taxon>Flavobacteriaceae</taxon>
        <taxon>Flagellimonas</taxon>
    </lineage>
</organism>
<gene>
    <name evidence="1" type="ORF">J0656_19515</name>
</gene>
<protein>
    <submittedName>
        <fullName evidence="1">Uncharacterized protein</fullName>
    </submittedName>
</protein>
<comment type="caution">
    <text evidence="1">The sequence shown here is derived from an EMBL/GenBank/DDBJ whole genome shotgun (WGS) entry which is preliminary data.</text>
</comment>
<accession>A0ABS3GA00</accession>
<keyword evidence="2" id="KW-1185">Reference proteome</keyword>
<reference evidence="1 2" key="1">
    <citation type="submission" date="2021-03" db="EMBL/GenBank/DDBJ databases">
        <title>Muricauda lutimaris sp. nov. and Muricauda ruestringensis sp. nov, two marine members of the Flavobacteriaceae isolated from deep sea sediments of Western Pacific.</title>
        <authorList>
            <person name="Zhao S."/>
            <person name="Liu R."/>
        </authorList>
    </citation>
    <scope>NUCLEOTIDE SEQUENCE [LARGE SCALE GENOMIC DNA]</scope>
    <source>
        <strain evidence="1 2">BC31-1-A7</strain>
    </source>
</reference>
<sequence>MIRILIASDDLDVRLGEYFKACKGNMMTVIAAEIEEGKLLDVEEILPNNCNNAYINIKYADLKEIPFIWVSYSHGNENSIMVNGSSLISAGGDNTIFSDTFFYTNSCLSGKFLGPDLISQNCRSFIGYDQSIVAFKNENQEISLKCDNVGLISFLTTDVTAYDAFNNMKKYYTQQANRLLDLGDILSSGLLINAREALVFHGDESLKKTDLFFENE</sequence>
<dbReference type="RefSeq" id="WP_207036924.1">
    <property type="nucleotide sequence ID" value="NZ_JAFLNL010000019.1"/>
</dbReference>